<sequence length="899" mass="97902">MQPSAHAHRRTPAPIFLDHTPRGFEITGPDSPSHDTDMLSGAAGKGMAAVGAGPLYTKAIMGQIPSAQQRENVRKASSTILREDSIKVELHDDVHASLEGGLDSRPDSLHYVRTDQPPYARREEKKMLTQTSLLPLHPGYESHDLAFFLKTTGPIPSSRRPRKVEEHPRRAVSASWSVLKWLKVGQRRPSASVTDAHDQLHNALEQDGLRLQDEGGLLLPPTIEQKVSSTGQKYLALKPIGMPEDEKKQDEKLTLNSPILESRVSVSFTDDTRYSHTLDGVDTYLHARFPHSTPPPSRQPSVSLGAESEPALRVICGSSSPVRPAASNPPTPQPESASTIAETYRHDLTEHPAKRSVESSHHFPSKRNHPNARLSPIALPMEEFPVRLPRIGRDVEIKHPSPRRLGSHPLLQRSPSMATSIGPRSFSDSPGPPPAKSPLRFCRDSTGIEGIITTPGSGRRATPKMAPSIRSVSEHASESEMPIIIPSVITECTGPIKRPKSRDRNPLKHPLYPISKKEREERTRQRKIRDKPGFSRTIDSIVNDPTLPARRLRKARPQIQIPDFRPAPLTTRASSSASSNASWKEITENTLSPVSTVPSQEEKEKSCEEPRASCSPTSPSVSNGSPNSAVMALSPVMLVAEEVPPPKARNTLKPPRLILRGEGTKYAPRPRSASISRTAIKRRSRGSIGNSRPSTPDTSKPPAKKDDTPPLPSPPPNRALPPTPPISGPDATRKVMRPSPSDGRAKDLPLPPHSPLSPAPLQPRHNHSHNASLSKPLPHITTQDLRTTNNPPTASSSTSSNATNRRLDARLERLEALERRNALLHAALMAVLQTNGALNNAGPLAGRFGDVLEGERAVPMVWESRVARRSGAVGGRGSSGEGDGEASLELYLSTRREVG</sequence>
<comment type="caution">
    <text evidence="2">The sequence shown here is derived from an EMBL/GenBank/DDBJ whole genome shotgun (WGS) entry which is preliminary data.</text>
</comment>
<accession>A0AB34KIP7</accession>
<feature type="compositionally biased region" description="Low complexity" evidence="1">
    <location>
        <begin position="787"/>
        <end position="804"/>
    </location>
</feature>
<feature type="compositionally biased region" description="Basic and acidic residues" evidence="1">
    <location>
        <begin position="600"/>
        <end position="611"/>
    </location>
</feature>
<dbReference type="Proteomes" id="UP000803884">
    <property type="component" value="Unassembled WGS sequence"/>
</dbReference>
<organism evidence="2 3">
    <name type="scientific">Cladosporium halotolerans</name>
    <dbReference type="NCBI Taxonomy" id="1052096"/>
    <lineage>
        <taxon>Eukaryota</taxon>
        <taxon>Fungi</taxon>
        <taxon>Dikarya</taxon>
        <taxon>Ascomycota</taxon>
        <taxon>Pezizomycotina</taxon>
        <taxon>Dothideomycetes</taxon>
        <taxon>Dothideomycetidae</taxon>
        <taxon>Cladosporiales</taxon>
        <taxon>Cladosporiaceae</taxon>
        <taxon>Cladosporium</taxon>
    </lineage>
</organism>
<feature type="region of interest" description="Disordered" evidence="1">
    <location>
        <begin position="495"/>
        <end position="628"/>
    </location>
</feature>
<keyword evidence="3" id="KW-1185">Reference proteome</keyword>
<feature type="compositionally biased region" description="Polar residues" evidence="1">
    <location>
        <begin position="588"/>
        <end position="599"/>
    </location>
</feature>
<feature type="compositionally biased region" description="Gly residues" evidence="1">
    <location>
        <begin position="872"/>
        <end position="881"/>
    </location>
</feature>
<feature type="compositionally biased region" description="Polar residues" evidence="1">
    <location>
        <begin position="687"/>
        <end position="698"/>
    </location>
</feature>
<evidence type="ECO:0000256" key="1">
    <source>
        <dbReference type="SAM" id="MobiDB-lite"/>
    </source>
</evidence>
<feature type="region of interest" description="Disordered" evidence="1">
    <location>
        <begin position="871"/>
        <end position="899"/>
    </location>
</feature>
<evidence type="ECO:0000313" key="2">
    <source>
        <dbReference type="EMBL" id="KAL1583891.1"/>
    </source>
</evidence>
<protein>
    <submittedName>
        <fullName evidence="2">Uncharacterized protein</fullName>
    </submittedName>
</protein>
<feature type="region of interest" description="Disordered" evidence="1">
    <location>
        <begin position="397"/>
        <end position="442"/>
    </location>
</feature>
<feature type="compositionally biased region" description="Pro residues" evidence="1">
    <location>
        <begin position="709"/>
        <end position="727"/>
    </location>
</feature>
<feature type="compositionally biased region" description="Pro residues" evidence="1">
    <location>
        <begin position="749"/>
        <end position="761"/>
    </location>
</feature>
<feature type="region of interest" description="Disordered" evidence="1">
    <location>
        <begin position="643"/>
        <end position="805"/>
    </location>
</feature>
<dbReference type="GeneID" id="96008579"/>
<feature type="compositionally biased region" description="Low complexity" evidence="1">
    <location>
        <begin position="573"/>
        <end position="582"/>
    </location>
</feature>
<dbReference type="AlphaFoldDB" id="A0AB34KIP7"/>
<proteinExistence type="predicted"/>
<feature type="region of interest" description="Disordered" evidence="1">
    <location>
        <begin position="288"/>
        <end position="307"/>
    </location>
</feature>
<feature type="compositionally biased region" description="Basic residues" evidence="1">
    <location>
        <begin position="1"/>
        <end position="11"/>
    </location>
</feature>
<feature type="region of interest" description="Disordered" evidence="1">
    <location>
        <begin position="353"/>
        <end position="376"/>
    </location>
</feature>
<dbReference type="EMBL" id="JAAQHG020000031">
    <property type="protein sequence ID" value="KAL1583891.1"/>
    <property type="molecule type" value="Genomic_DNA"/>
</dbReference>
<reference evidence="2 3" key="1">
    <citation type="journal article" date="2020" name="Microbiol. Resour. Announc.">
        <title>Draft Genome Sequence of a Cladosporium Species Isolated from the Mesophotic Ascidian Didemnum maculosum.</title>
        <authorList>
            <person name="Gioti A."/>
            <person name="Siaperas R."/>
            <person name="Nikolaivits E."/>
            <person name="Le Goff G."/>
            <person name="Ouazzani J."/>
            <person name="Kotoulas G."/>
            <person name="Topakas E."/>
        </authorList>
    </citation>
    <scope>NUCLEOTIDE SEQUENCE [LARGE SCALE GENOMIC DNA]</scope>
    <source>
        <strain evidence="2 3">TM138-S3</strain>
    </source>
</reference>
<dbReference type="RefSeq" id="XP_069226997.1">
    <property type="nucleotide sequence ID" value="XM_069375741.1"/>
</dbReference>
<evidence type="ECO:0000313" key="3">
    <source>
        <dbReference type="Proteomes" id="UP000803884"/>
    </source>
</evidence>
<feature type="compositionally biased region" description="Polar residues" evidence="1">
    <location>
        <begin position="614"/>
        <end position="628"/>
    </location>
</feature>
<feature type="region of interest" description="Disordered" evidence="1">
    <location>
        <begin position="318"/>
        <end position="338"/>
    </location>
</feature>
<name>A0AB34KIP7_9PEZI</name>
<feature type="region of interest" description="Disordered" evidence="1">
    <location>
        <begin position="1"/>
        <end position="22"/>
    </location>
</feature>
<gene>
    <name evidence="2" type="ORF">WHR41_07136</name>
</gene>